<dbReference type="Gene3D" id="2.40.50.140">
    <property type="entry name" value="Nucleic acid-binding proteins"/>
    <property type="match status" value="1"/>
</dbReference>
<keyword evidence="9" id="KW-1185">Reference proteome</keyword>
<dbReference type="InterPro" id="IPR029710">
    <property type="entry name" value="LIG4"/>
</dbReference>
<dbReference type="GO" id="GO:0006297">
    <property type="term" value="P:nucleotide-excision repair, DNA gap filling"/>
    <property type="evidence" value="ECO:0007669"/>
    <property type="project" value="TreeGrafter"/>
</dbReference>
<dbReference type="SUPFAM" id="SSF56091">
    <property type="entry name" value="DNA ligase/mRNA capping enzyme, catalytic domain"/>
    <property type="match status" value="1"/>
</dbReference>
<dbReference type="InterPro" id="IPR012310">
    <property type="entry name" value="DNA_ligase_ATP-dep_cent"/>
</dbReference>
<feature type="region of interest" description="Disordered" evidence="6">
    <location>
        <begin position="1009"/>
        <end position="1035"/>
    </location>
</feature>
<dbReference type="InterPro" id="IPR036599">
    <property type="entry name" value="DNA_ligase_N_sf"/>
</dbReference>
<feature type="compositionally biased region" description="Polar residues" evidence="6">
    <location>
        <begin position="926"/>
        <end position="940"/>
    </location>
</feature>
<dbReference type="PROSITE" id="PS50160">
    <property type="entry name" value="DNA_LIGASE_A3"/>
    <property type="match status" value="1"/>
</dbReference>
<dbReference type="GO" id="GO:0032807">
    <property type="term" value="C:DNA ligase IV complex"/>
    <property type="evidence" value="ECO:0007669"/>
    <property type="project" value="TreeGrafter"/>
</dbReference>
<keyword evidence="4" id="KW-0067">ATP-binding</keyword>
<dbReference type="InterPro" id="IPR012308">
    <property type="entry name" value="DNA_ligase_ATP-dep_N"/>
</dbReference>
<feature type="region of interest" description="Disordered" evidence="6">
    <location>
        <begin position="871"/>
        <end position="987"/>
    </location>
</feature>
<evidence type="ECO:0000256" key="5">
    <source>
        <dbReference type="ARBA" id="ARBA00023242"/>
    </source>
</evidence>
<evidence type="ECO:0000313" key="9">
    <source>
        <dbReference type="Proteomes" id="UP000799324"/>
    </source>
</evidence>
<dbReference type="Pfam" id="PF04675">
    <property type="entry name" value="DNA_ligase_A_N"/>
    <property type="match status" value="1"/>
</dbReference>
<feature type="compositionally biased region" description="Polar residues" evidence="6">
    <location>
        <begin position="886"/>
        <end position="898"/>
    </location>
</feature>
<dbReference type="GO" id="GO:0003910">
    <property type="term" value="F:DNA ligase (ATP) activity"/>
    <property type="evidence" value="ECO:0007669"/>
    <property type="project" value="InterPro"/>
</dbReference>
<dbReference type="Gene3D" id="3.30.470.30">
    <property type="entry name" value="DNA ligase/mRNA capping enzyme"/>
    <property type="match status" value="1"/>
</dbReference>
<dbReference type="CDD" id="cd08039">
    <property type="entry name" value="Adenylation_DNA_ligase_Fungal"/>
    <property type="match status" value="1"/>
</dbReference>
<organism evidence="8 9">
    <name type="scientific">Lophiostoma macrostomum CBS 122681</name>
    <dbReference type="NCBI Taxonomy" id="1314788"/>
    <lineage>
        <taxon>Eukaryota</taxon>
        <taxon>Fungi</taxon>
        <taxon>Dikarya</taxon>
        <taxon>Ascomycota</taxon>
        <taxon>Pezizomycotina</taxon>
        <taxon>Dothideomycetes</taxon>
        <taxon>Pleosporomycetidae</taxon>
        <taxon>Pleosporales</taxon>
        <taxon>Lophiostomataceae</taxon>
        <taxon>Lophiostoma</taxon>
    </lineage>
</organism>
<reference evidence="8" key="1">
    <citation type="journal article" date="2020" name="Stud. Mycol.">
        <title>101 Dothideomycetes genomes: a test case for predicting lifestyles and emergence of pathogens.</title>
        <authorList>
            <person name="Haridas S."/>
            <person name="Albert R."/>
            <person name="Binder M."/>
            <person name="Bloem J."/>
            <person name="Labutti K."/>
            <person name="Salamov A."/>
            <person name="Andreopoulos B."/>
            <person name="Baker S."/>
            <person name="Barry K."/>
            <person name="Bills G."/>
            <person name="Bluhm B."/>
            <person name="Cannon C."/>
            <person name="Castanera R."/>
            <person name="Culley D."/>
            <person name="Daum C."/>
            <person name="Ezra D."/>
            <person name="Gonzalez J."/>
            <person name="Henrissat B."/>
            <person name="Kuo A."/>
            <person name="Liang C."/>
            <person name="Lipzen A."/>
            <person name="Lutzoni F."/>
            <person name="Magnuson J."/>
            <person name="Mondo S."/>
            <person name="Nolan M."/>
            <person name="Ohm R."/>
            <person name="Pangilinan J."/>
            <person name="Park H.-J."/>
            <person name="Ramirez L."/>
            <person name="Alfaro M."/>
            <person name="Sun H."/>
            <person name="Tritt A."/>
            <person name="Yoshinaga Y."/>
            <person name="Zwiers L.-H."/>
            <person name="Turgeon B."/>
            <person name="Goodwin S."/>
            <person name="Spatafora J."/>
            <person name="Crous P."/>
            <person name="Grigoriev I."/>
        </authorList>
    </citation>
    <scope>NUCLEOTIDE SEQUENCE</scope>
    <source>
        <strain evidence="8">CBS 122681</strain>
    </source>
</reference>
<dbReference type="PANTHER" id="PTHR45997">
    <property type="entry name" value="DNA LIGASE 4"/>
    <property type="match status" value="1"/>
</dbReference>
<dbReference type="OrthoDB" id="2160351at2759"/>
<evidence type="ECO:0000256" key="1">
    <source>
        <dbReference type="ARBA" id="ARBA00007572"/>
    </source>
</evidence>
<feature type="compositionally biased region" description="Low complexity" evidence="6">
    <location>
        <begin position="741"/>
        <end position="754"/>
    </location>
</feature>
<gene>
    <name evidence="8" type="ORF">K491DRAFT_681857</name>
</gene>
<feature type="compositionally biased region" description="Pro residues" evidence="6">
    <location>
        <begin position="942"/>
        <end position="957"/>
    </location>
</feature>
<keyword evidence="2" id="KW-0436">Ligase</keyword>
<feature type="region of interest" description="Disordered" evidence="6">
    <location>
        <begin position="1161"/>
        <end position="1200"/>
    </location>
</feature>
<dbReference type="Gene3D" id="1.10.3260.10">
    <property type="entry name" value="DNA ligase, ATP-dependent, N-terminal domain"/>
    <property type="match status" value="1"/>
</dbReference>
<feature type="region of interest" description="Disordered" evidence="6">
    <location>
        <begin position="776"/>
        <end position="811"/>
    </location>
</feature>
<keyword evidence="3" id="KW-0547">Nucleotide-binding</keyword>
<protein>
    <recommendedName>
        <fullName evidence="7">ATP-dependent DNA ligase family profile domain-containing protein</fullName>
    </recommendedName>
</protein>
<evidence type="ECO:0000259" key="7">
    <source>
        <dbReference type="PROSITE" id="PS50160"/>
    </source>
</evidence>
<accession>A0A6A6SVY3</accession>
<evidence type="ECO:0000256" key="3">
    <source>
        <dbReference type="ARBA" id="ARBA00022741"/>
    </source>
</evidence>
<dbReference type="PANTHER" id="PTHR45997:SF2">
    <property type="entry name" value="ATP DEPENDENT DNA LIGASE DOMAIN PROTEIN (AFU_ORTHOLOGUE AFUA_5G02430)"/>
    <property type="match status" value="1"/>
</dbReference>
<name>A0A6A6SVY3_9PLEO</name>
<dbReference type="Proteomes" id="UP000799324">
    <property type="component" value="Unassembled WGS sequence"/>
</dbReference>
<feature type="domain" description="ATP-dependent DNA ligase family profile" evidence="7">
    <location>
        <begin position="393"/>
        <end position="538"/>
    </location>
</feature>
<evidence type="ECO:0000256" key="2">
    <source>
        <dbReference type="ARBA" id="ARBA00022598"/>
    </source>
</evidence>
<dbReference type="GO" id="GO:0003677">
    <property type="term" value="F:DNA binding"/>
    <property type="evidence" value="ECO:0007669"/>
    <property type="project" value="InterPro"/>
</dbReference>
<proteinExistence type="inferred from homology"/>
<comment type="similarity">
    <text evidence="1">Belongs to the ATP-dependent DNA ligase family.</text>
</comment>
<feature type="compositionally biased region" description="Polar residues" evidence="6">
    <location>
        <begin position="703"/>
        <end position="724"/>
    </location>
</feature>
<evidence type="ECO:0000256" key="6">
    <source>
        <dbReference type="SAM" id="MobiDB-lite"/>
    </source>
</evidence>
<feature type="compositionally biased region" description="Basic and acidic residues" evidence="6">
    <location>
        <begin position="689"/>
        <end position="702"/>
    </location>
</feature>
<dbReference type="GO" id="GO:0006303">
    <property type="term" value="P:double-strand break repair via nonhomologous end joining"/>
    <property type="evidence" value="ECO:0007669"/>
    <property type="project" value="TreeGrafter"/>
</dbReference>
<dbReference type="EMBL" id="MU004416">
    <property type="protein sequence ID" value="KAF2651849.1"/>
    <property type="molecule type" value="Genomic_DNA"/>
</dbReference>
<evidence type="ECO:0000256" key="4">
    <source>
        <dbReference type="ARBA" id="ARBA00022840"/>
    </source>
</evidence>
<feature type="region of interest" description="Disordered" evidence="6">
    <location>
        <begin position="689"/>
        <end position="763"/>
    </location>
</feature>
<dbReference type="InterPro" id="IPR012340">
    <property type="entry name" value="NA-bd_OB-fold"/>
</dbReference>
<feature type="compositionally biased region" description="Low complexity" evidence="6">
    <location>
        <begin position="905"/>
        <end position="919"/>
    </location>
</feature>
<dbReference type="GO" id="GO:0006310">
    <property type="term" value="P:DNA recombination"/>
    <property type="evidence" value="ECO:0007669"/>
    <property type="project" value="InterPro"/>
</dbReference>
<dbReference type="GO" id="GO:0005524">
    <property type="term" value="F:ATP binding"/>
    <property type="evidence" value="ECO:0007669"/>
    <property type="project" value="UniProtKB-KW"/>
</dbReference>
<dbReference type="Pfam" id="PF01068">
    <property type="entry name" value="DNA_ligase_A_M"/>
    <property type="match status" value="1"/>
</dbReference>
<sequence length="1400" mass="154959">MSVTFNDICNLLESVEEVAIQHPRLKADREKDCIQQIITNWFRQHRQALDDPKTNGCAILSALFPHRRKDLVYSLQPRSLSKKLVTLLNFNHGQRALFERWADGRHGDLGAYTAKAMKPWDGTFKVKPTISISRIEALLVQLASKCRFSDPATQRQRLEHFQTDTELKNVISKLASWEAKWLVRLILRDHGTIDLHEAFILAKYHFLLPDLLMFQNDFGAAMSMLRGELSCYPAVPEPSKESSMRFEAAKRLKARVGIKVGRPTFYKAWSFNNGFQMTGNRAWAAEVKYDGEYCEIHINLDAPNEIQIFSKNGKDATADRQALHQSIRDALRIGQPGCMITTNCIVLGELVLYSDKEDDILPFAKIRKHISRSGSSIGTMEDSLPHDWEHLMIVFFDVLVLNDEPIMRSCLQRRQDVLRQLVQKLPGRAMRSEWTLIDFKAKDGVLDLKQKFAESIARRQEGLVLKPLHSPYFPLISKIGHHSPGYFIKMKKDYLADMGGERDLGDFAIVGARLDAQVAPKLTIKPLHWTHFYLGCLANSAETRKFGSKPVFKIVGTISVGKCIPKQDAKWLNENGRLCELDMQQMDAFRDFGVKRSKGHGPSMTVAFKKPFVVEILGGGYDKVQNESFEMLRHPRVRKVHHDRTWEDAVTMKDLERMAAEKWHVPLADKLDRHARDVAVLVKKYREQISTRRDQRSQEHTTQETSQRTSPRTTQETPPRSEQLTPDDAVVQETQQPEQGTWTTTSTTDFSSSTQGVGTKASRQIRLLVRQDTVEKPACPSPQPLMSVAALPTPPKSSGQGPPSTGDKRRIAIVVSPPPSKRRKLRSPLKDADNKRNLGAFEYDSQERTIHIYAEAGWKVQRVPNVLPHHRLSMVDGPHRPLMDAETTQSSGLATSRHATPELEAPPASSSANSPAQAARHPALSATGSGLASPKHATSSPGPDPPAGRDTPAPPPVQKRGRGQAKYNEPAAKTKQPTGGRFEALPDNKEKADRFLAVVTPEHERGRLQWSSRFKSRKARGGRGAGQPQSAYSYGRDTADWEGGCGSEGIPKNPAYRPTVRYAVENGERVRAETDPACPAPVQAKASVDGNAVTFGAAGDGNVGYCACGMKFFLGKDNENFVQNHLDRCQGSNGCLSPVYPNPGKTLGNTAQKAIDKAALNDANATGGRGGYQKREHQKRRGREGAPSPPDNGTPGGGVKAKASVVHITRMHPSTYQDEAVPDSSAEIKLSAAQLQDIIGAAVSSALEASKSNQQQISDVTLSDPVAGPYARSPFSVGHNGPFGSHLGNFPPFDASSPFTTPQDMPPNNMYDISGVSSSYSFYGIPPTQAPPTLMNGKVPQITPSYSGSWQSRNSEHAQRLANPLPRFDYAGVSRGPNMPMQDRIALYIQDLRGRKPQSL</sequence>
<keyword evidence="5" id="KW-0539">Nucleus</keyword>
<evidence type="ECO:0000313" key="8">
    <source>
        <dbReference type="EMBL" id="KAF2651849.1"/>
    </source>
</evidence>